<dbReference type="Proteomes" id="UP000613740">
    <property type="component" value="Unassembled WGS sequence"/>
</dbReference>
<feature type="compositionally biased region" description="Low complexity" evidence="2">
    <location>
        <begin position="464"/>
        <end position="476"/>
    </location>
</feature>
<evidence type="ECO:0000256" key="1">
    <source>
        <dbReference type="ARBA" id="ARBA00004430"/>
    </source>
</evidence>
<sequence>MASATMPLPDLLGMLPDEARAKILGGKFSRSTAGCRQACKALRELHDGCAARAALLVHERHAPLWQRGLSRSPLTYLPSCSSLDLILQHTAREHLLSMAFARAPPAARKRLTRLKVTCWGELDVSRVVEMLAGRLPALEQLEFEGEDMEEAAGGALARSHLVLCTIAEYFPRLRRLVLPLPYDTAPEGLGVLAACANLRHLTVTTAAWSEPCPLTDACLQGLSQLQQLKRLTLGRVCLRPGDERLLTQLLTSSRPPSLRSLTLLGRVDMLLMAEFERAPSSGSSSGSHRPAWAMRHLRTLAVDIGYPDACAIQSLDSLARAAVAAADELQQGGIAKLAIGRLRPSDAWRPPAYLQPDDPLPRLVARCGRVELGGLCGGGPLEPHAWDPASVLALVRVLGLPGTLDLAHGSFEKLKVAAAAAGAAKAATAQDPAQQQPAAASCLVPAPPPPAAAAAAPVERRQTRQMTRLQRQQQEQGTAPCGVQQQPRKGRQGRPPQQQPLQLQLHLDTATPEQVLLKAVDELVADVVQQAASGGRGGGDGGDAAAAAGGHVVMLRGQLPPREQARPWEEWIDDAVHQSLQSALQEVSRRQQQQQQQGPKRRKGAAGAPMPPVAAGPQGWLEPLGRCWSLLDLGKEHVAVPAAGLLLLDCGQGRRAAELAQLLSAGDSGGGGGVGEAGGAEAAAAKGRAGAGVSAGAAAEAVVFSVAVLPKPESLAHVHMSADAALRQSVNKVLMDMWSRAQPSGAGGSDGGGAGSSGSDGSSSRAVGEETLARLQQLLALDHGVRGLWALVAIPTDSTDSDDDSDMLDWSSDEDW</sequence>
<evidence type="ECO:0000313" key="3">
    <source>
        <dbReference type="EMBL" id="KAG2452745.1"/>
    </source>
</evidence>
<dbReference type="Gene3D" id="3.80.10.10">
    <property type="entry name" value="Ribonuclease Inhibitor"/>
    <property type="match status" value="1"/>
</dbReference>
<comment type="subcellular location">
    <subcellularLocation>
        <location evidence="1">Cytoplasm</location>
        <location evidence="1">Cytoskeleton</location>
        <location evidence="1">Cilium axoneme</location>
    </subcellularLocation>
</comment>
<dbReference type="SUPFAM" id="SSF52047">
    <property type="entry name" value="RNI-like"/>
    <property type="match status" value="1"/>
</dbReference>
<feature type="compositionally biased region" description="Gly residues" evidence="2">
    <location>
        <begin position="745"/>
        <end position="758"/>
    </location>
</feature>
<feature type="region of interest" description="Disordered" evidence="2">
    <location>
        <begin position="796"/>
        <end position="816"/>
    </location>
</feature>
<gene>
    <name evidence="3" type="ORF">HYH02_002975</name>
</gene>
<dbReference type="OrthoDB" id="559690at2759"/>
<dbReference type="AlphaFoldDB" id="A0A835WUI5"/>
<feature type="region of interest" description="Disordered" evidence="2">
    <location>
        <begin position="582"/>
        <end position="617"/>
    </location>
</feature>
<evidence type="ECO:0000256" key="2">
    <source>
        <dbReference type="SAM" id="MobiDB-lite"/>
    </source>
</evidence>
<feature type="region of interest" description="Disordered" evidence="2">
    <location>
        <begin position="741"/>
        <end position="767"/>
    </location>
</feature>
<keyword evidence="4" id="KW-1185">Reference proteome</keyword>
<evidence type="ECO:0000313" key="4">
    <source>
        <dbReference type="Proteomes" id="UP000613740"/>
    </source>
</evidence>
<dbReference type="GO" id="GO:0005930">
    <property type="term" value="C:axoneme"/>
    <property type="evidence" value="ECO:0007669"/>
    <property type="project" value="UniProtKB-SubCell"/>
</dbReference>
<dbReference type="InterPro" id="IPR032675">
    <property type="entry name" value="LRR_dom_sf"/>
</dbReference>
<comment type="caution">
    <text evidence="3">The sequence shown here is derived from an EMBL/GenBank/DDBJ whole genome shotgun (WGS) entry which is preliminary data.</text>
</comment>
<proteinExistence type="predicted"/>
<dbReference type="EMBL" id="JAEHOD010000005">
    <property type="protein sequence ID" value="KAG2452745.1"/>
    <property type="molecule type" value="Genomic_DNA"/>
</dbReference>
<name>A0A835WUI5_9CHLO</name>
<protein>
    <submittedName>
        <fullName evidence="3">Uncharacterized protein</fullName>
    </submittedName>
</protein>
<feature type="region of interest" description="Disordered" evidence="2">
    <location>
        <begin position="438"/>
        <end position="500"/>
    </location>
</feature>
<feature type="compositionally biased region" description="Acidic residues" evidence="2">
    <location>
        <begin position="799"/>
        <end position="816"/>
    </location>
</feature>
<accession>A0A835WUI5</accession>
<organism evidence="3 4">
    <name type="scientific">Chlamydomonas schloesseri</name>
    <dbReference type="NCBI Taxonomy" id="2026947"/>
    <lineage>
        <taxon>Eukaryota</taxon>
        <taxon>Viridiplantae</taxon>
        <taxon>Chlorophyta</taxon>
        <taxon>core chlorophytes</taxon>
        <taxon>Chlorophyceae</taxon>
        <taxon>CS clade</taxon>
        <taxon>Chlamydomonadales</taxon>
        <taxon>Chlamydomonadaceae</taxon>
        <taxon>Chlamydomonas</taxon>
    </lineage>
</organism>
<reference evidence="3" key="1">
    <citation type="journal article" date="2020" name="bioRxiv">
        <title>Comparative genomics of Chlamydomonas.</title>
        <authorList>
            <person name="Craig R.J."/>
            <person name="Hasan A.R."/>
            <person name="Ness R.W."/>
            <person name="Keightley P.D."/>
        </authorList>
    </citation>
    <scope>NUCLEOTIDE SEQUENCE</scope>
    <source>
        <strain evidence="3">CCAP 11/173</strain>
    </source>
</reference>